<dbReference type="Gene3D" id="3.30.70.1490">
    <property type="entry name" value="Cysteine protease Prp"/>
    <property type="match status" value="1"/>
</dbReference>
<evidence type="ECO:0000313" key="7">
    <source>
        <dbReference type="EMBL" id="MSS76894.1"/>
    </source>
</evidence>
<dbReference type="SUPFAM" id="SSF118010">
    <property type="entry name" value="TM1457-like"/>
    <property type="match status" value="1"/>
</dbReference>
<proteinExistence type="inferred from homology"/>
<dbReference type="PANTHER" id="PTHR39178">
    <property type="entry name" value="HYPOTHETICAL RIBOSOME-ASSOCIATED PROTEIN"/>
    <property type="match status" value="1"/>
</dbReference>
<evidence type="ECO:0000313" key="8">
    <source>
        <dbReference type="Proteomes" id="UP000441925"/>
    </source>
</evidence>
<comment type="caution">
    <text evidence="7">The sequence shown here is derived from an EMBL/GenBank/DDBJ whole genome shotgun (WGS) entry which is preliminary data.</text>
</comment>
<dbReference type="AlphaFoldDB" id="A0A6N7VS70"/>
<dbReference type="Pfam" id="PF04327">
    <property type="entry name" value="Peptidase_Prp"/>
    <property type="match status" value="1"/>
</dbReference>
<dbReference type="InterPro" id="IPR007422">
    <property type="entry name" value="Peptidase_Prp"/>
</dbReference>
<dbReference type="Proteomes" id="UP000441925">
    <property type="component" value="Unassembled WGS sequence"/>
</dbReference>
<organism evidence="7 8">
    <name type="scientific">Anaerococcus porci</name>
    <dbReference type="NCBI Taxonomy" id="2652269"/>
    <lineage>
        <taxon>Bacteria</taxon>
        <taxon>Bacillati</taxon>
        <taxon>Bacillota</taxon>
        <taxon>Tissierellia</taxon>
        <taxon>Tissierellales</taxon>
        <taxon>Peptoniphilaceae</taxon>
        <taxon>Anaerococcus</taxon>
    </lineage>
</organism>
<dbReference type="RefSeq" id="WP_154538750.1">
    <property type="nucleotide sequence ID" value="NZ_JAXDSU010000003.1"/>
</dbReference>
<keyword evidence="4" id="KW-0788">Thiol protease</keyword>
<dbReference type="CDD" id="cd16332">
    <property type="entry name" value="Prp-like"/>
    <property type="match status" value="1"/>
</dbReference>
<evidence type="ECO:0000256" key="2">
    <source>
        <dbReference type="ARBA" id="ARBA00022670"/>
    </source>
</evidence>
<dbReference type="GO" id="GO:0042254">
    <property type="term" value="P:ribosome biogenesis"/>
    <property type="evidence" value="ECO:0007669"/>
    <property type="project" value="UniProtKB-KW"/>
</dbReference>
<keyword evidence="3" id="KW-0378">Hydrolase</keyword>
<evidence type="ECO:0000256" key="4">
    <source>
        <dbReference type="ARBA" id="ARBA00022807"/>
    </source>
</evidence>
<evidence type="ECO:0000256" key="6">
    <source>
        <dbReference type="ARBA" id="ARBA00044538"/>
    </source>
</evidence>
<dbReference type="EMBL" id="VULQ01000001">
    <property type="protein sequence ID" value="MSS76894.1"/>
    <property type="molecule type" value="Genomic_DNA"/>
</dbReference>
<accession>A0A6N7VS70</accession>
<dbReference type="GO" id="GO:0008234">
    <property type="term" value="F:cysteine-type peptidase activity"/>
    <property type="evidence" value="ECO:0007669"/>
    <property type="project" value="UniProtKB-KW"/>
</dbReference>
<evidence type="ECO:0000256" key="5">
    <source>
        <dbReference type="ARBA" id="ARBA00044503"/>
    </source>
</evidence>
<dbReference type="InterPro" id="IPR036764">
    <property type="entry name" value="Peptidase_Prp_sf"/>
</dbReference>
<dbReference type="PANTHER" id="PTHR39178:SF1">
    <property type="entry name" value="RIBOSOMAL-PROCESSING CYSTEINE PROTEASE PRP"/>
    <property type="match status" value="1"/>
</dbReference>
<evidence type="ECO:0000256" key="3">
    <source>
        <dbReference type="ARBA" id="ARBA00022801"/>
    </source>
</evidence>
<evidence type="ECO:0000256" key="1">
    <source>
        <dbReference type="ARBA" id="ARBA00022517"/>
    </source>
</evidence>
<reference evidence="7 8" key="1">
    <citation type="submission" date="2019-08" db="EMBL/GenBank/DDBJ databases">
        <title>In-depth cultivation of the pig gut microbiome towards novel bacterial diversity and tailored functional studies.</title>
        <authorList>
            <person name="Wylensek D."/>
            <person name="Hitch T.C.A."/>
            <person name="Clavel T."/>
        </authorList>
    </citation>
    <scope>NUCLEOTIDE SEQUENCE [LARGE SCALE GENOMIC DNA]</scope>
    <source>
        <strain evidence="7 8">WCA-380-WT-2B</strain>
    </source>
</reference>
<keyword evidence="8" id="KW-1185">Reference proteome</keyword>
<dbReference type="GO" id="GO:0006508">
    <property type="term" value="P:proteolysis"/>
    <property type="evidence" value="ECO:0007669"/>
    <property type="project" value="UniProtKB-KW"/>
</dbReference>
<name>A0A6N7VS70_9FIRM</name>
<protein>
    <recommendedName>
        <fullName evidence="6">Ribosomal processing cysteine protease Prp</fullName>
    </recommendedName>
</protein>
<gene>
    <name evidence="7" type="ORF">FYJ26_00325</name>
</gene>
<keyword evidence="1" id="KW-0690">Ribosome biogenesis</keyword>
<comment type="similarity">
    <text evidence="5">Belongs to the Prp family.</text>
</comment>
<keyword evidence="2 7" id="KW-0645">Protease</keyword>
<sequence length="103" mass="11778">MIDVTLLLKNKKKIGFKIQGHANFDEHGFDIVCAAVSTLAYTCINSLDFYNYNLEFHDDNDIMCVVVKKASSQSNVILQTFEIGIKTLLTNYSEYIKLNYEEV</sequence>